<gene>
    <name evidence="1" type="ORF">J2S03_000650</name>
</gene>
<accession>A0ABT9XG83</accession>
<name>A0ABT9XG83_9BACL</name>
<dbReference type="RefSeq" id="WP_274455190.1">
    <property type="nucleotide sequence ID" value="NZ_CP067097.1"/>
</dbReference>
<sequence length="48" mass="5072">MSKLPDHYVYPAVFTSEDDGVSVEFSGLEGCFTGGADVMEAVDIRTAG</sequence>
<dbReference type="EMBL" id="JAUSTP010000002">
    <property type="protein sequence ID" value="MDQ0188838.1"/>
    <property type="molecule type" value="Genomic_DNA"/>
</dbReference>
<dbReference type="SUPFAM" id="SSF143100">
    <property type="entry name" value="TTHA1013/TTHA0281-like"/>
    <property type="match status" value="1"/>
</dbReference>
<protein>
    <submittedName>
        <fullName evidence="1">RNase H-like HicB family nuclease</fullName>
    </submittedName>
</protein>
<keyword evidence="2" id="KW-1185">Reference proteome</keyword>
<reference evidence="1 2" key="1">
    <citation type="submission" date="2023-07" db="EMBL/GenBank/DDBJ databases">
        <title>Genomic Encyclopedia of Type Strains, Phase IV (KMG-IV): sequencing the most valuable type-strain genomes for metagenomic binning, comparative biology and taxonomic classification.</title>
        <authorList>
            <person name="Goeker M."/>
        </authorList>
    </citation>
    <scope>NUCLEOTIDE SEQUENCE [LARGE SCALE GENOMIC DNA]</scope>
    <source>
        <strain evidence="1 2">DSM 4006</strain>
    </source>
</reference>
<proteinExistence type="predicted"/>
<dbReference type="Gene3D" id="3.30.160.250">
    <property type="match status" value="1"/>
</dbReference>
<dbReference type="InterPro" id="IPR035069">
    <property type="entry name" value="TTHA1013/TTHA0281-like"/>
</dbReference>
<dbReference type="Proteomes" id="UP001232973">
    <property type="component" value="Unassembled WGS sequence"/>
</dbReference>
<organism evidence="1 2">
    <name type="scientific">Alicyclobacillus cycloheptanicus</name>
    <dbReference type="NCBI Taxonomy" id="1457"/>
    <lineage>
        <taxon>Bacteria</taxon>
        <taxon>Bacillati</taxon>
        <taxon>Bacillota</taxon>
        <taxon>Bacilli</taxon>
        <taxon>Bacillales</taxon>
        <taxon>Alicyclobacillaceae</taxon>
        <taxon>Alicyclobacillus</taxon>
    </lineage>
</organism>
<comment type="caution">
    <text evidence="1">The sequence shown here is derived from an EMBL/GenBank/DDBJ whole genome shotgun (WGS) entry which is preliminary data.</text>
</comment>
<evidence type="ECO:0000313" key="1">
    <source>
        <dbReference type="EMBL" id="MDQ0188838.1"/>
    </source>
</evidence>
<evidence type="ECO:0000313" key="2">
    <source>
        <dbReference type="Proteomes" id="UP001232973"/>
    </source>
</evidence>